<dbReference type="EMBL" id="AFWF01000181">
    <property type="protein sequence ID" value="EGU37805.1"/>
    <property type="molecule type" value="Genomic_DNA"/>
</dbReference>
<name>F9S3P6_9VIBR</name>
<comment type="caution">
    <text evidence="1">The sequence shown here is derived from an EMBL/GenBank/DDBJ whole genome shotgun (WGS) entry which is preliminary data.</text>
</comment>
<proteinExistence type="predicted"/>
<gene>
    <name evidence="1" type="ORF">VII00023_03443</name>
</gene>
<sequence length="32" mass="3614">MSREERLQVANTILAQLGGHRFFIMTGAKQPI</sequence>
<organism evidence="1 2">
    <name type="scientific">Vibrio ichthyoenteri ATCC 700023</name>
    <dbReference type="NCBI Taxonomy" id="870968"/>
    <lineage>
        <taxon>Bacteria</taxon>
        <taxon>Pseudomonadati</taxon>
        <taxon>Pseudomonadota</taxon>
        <taxon>Gammaproteobacteria</taxon>
        <taxon>Vibrionales</taxon>
        <taxon>Vibrionaceae</taxon>
        <taxon>Vibrio</taxon>
    </lineage>
</organism>
<evidence type="ECO:0000313" key="2">
    <source>
        <dbReference type="Proteomes" id="UP000004605"/>
    </source>
</evidence>
<dbReference type="Proteomes" id="UP000004605">
    <property type="component" value="Unassembled WGS sequence"/>
</dbReference>
<reference evidence="1 2" key="1">
    <citation type="journal article" date="2012" name="Int. J. Syst. Evol. Microbiol.">
        <title>Vibrio caribbeanicus sp. nov., isolated from the marine sponge Scleritoderma cyanea.</title>
        <authorList>
            <person name="Hoffmann M."/>
            <person name="Monday S.R."/>
            <person name="Allard M.W."/>
            <person name="Strain E.A."/>
            <person name="Whittaker P."/>
            <person name="Naum M."/>
            <person name="McCarthy P.J."/>
            <person name="Lopez J.V."/>
            <person name="Fischer M."/>
            <person name="Brown E.W."/>
        </authorList>
    </citation>
    <scope>NUCLEOTIDE SEQUENCE [LARGE SCALE GENOMIC DNA]</scope>
    <source>
        <strain evidence="1 2">ATCC 700023</strain>
    </source>
</reference>
<protein>
    <submittedName>
        <fullName evidence="1">Uncharacterized protein</fullName>
    </submittedName>
</protein>
<keyword evidence="2" id="KW-1185">Reference proteome</keyword>
<dbReference type="AlphaFoldDB" id="F9S3P6"/>
<accession>F9S3P6</accession>
<evidence type="ECO:0000313" key="1">
    <source>
        <dbReference type="EMBL" id="EGU37805.1"/>
    </source>
</evidence>
<feature type="non-terminal residue" evidence="1">
    <location>
        <position position="32"/>
    </location>
</feature>